<name>A0ABP2D3F9_9RHOB</name>
<organism evidence="1 2">
    <name type="scientific">Sulfitobacter indolifex HEL-45</name>
    <dbReference type="NCBI Taxonomy" id="391624"/>
    <lineage>
        <taxon>Bacteria</taxon>
        <taxon>Pseudomonadati</taxon>
        <taxon>Pseudomonadota</taxon>
        <taxon>Alphaproteobacteria</taxon>
        <taxon>Rhodobacterales</taxon>
        <taxon>Roseobacteraceae</taxon>
        <taxon>Sulfitobacter</taxon>
    </lineage>
</organism>
<dbReference type="RefSeq" id="WP_007121480.1">
    <property type="nucleotide sequence ID" value="NZ_ABID01000070.1"/>
</dbReference>
<accession>A0ABP2D3F9</accession>
<keyword evidence="2" id="KW-1185">Reference proteome</keyword>
<proteinExistence type="predicted"/>
<protein>
    <submittedName>
        <fullName evidence="1">Uncharacterized protein</fullName>
    </submittedName>
</protein>
<sequence length="65" mass="6791">MLTKTLSAVTADTMKACGVTASLDVSGGMAVISPVTGEIVATLADTASRMPRRHRQGQRRVPHLA</sequence>
<dbReference type="Proteomes" id="UP000003257">
    <property type="component" value="Unassembled WGS sequence"/>
</dbReference>
<reference evidence="1 2" key="1">
    <citation type="submission" date="2007-11" db="EMBL/GenBank/DDBJ databases">
        <authorList>
            <person name="Wagner-Dobler I."/>
            <person name="Ferriera S."/>
            <person name="Johnson J."/>
            <person name="Kravitz S."/>
            <person name="Beeson K."/>
            <person name="Sutton G."/>
            <person name="Rogers Y.-H."/>
            <person name="Friedman R."/>
            <person name="Frazier M."/>
            <person name="Venter J.C."/>
        </authorList>
    </citation>
    <scope>NUCLEOTIDE SEQUENCE [LARGE SCALE GENOMIC DNA]</scope>
    <source>
        <strain evidence="1 2">HEL-45</strain>
    </source>
</reference>
<comment type="caution">
    <text evidence="1">The sequence shown here is derived from an EMBL/GenBank/DDBJ whole genome shotgun (WGS) entry which is preliminary data.</text>
</comment>
<evidence type="ECO:0000313" key="2">
    <source>
        <dbReference type="Proteomes" id="UP000003257"/>
    </source>
</evidence>
<gene>
    <name evidence="1" type="ORF">OIHEL45_20791</name>
</gene>
<evidence type="ECO:0000313" key="1">
    <source>
        <dbReference type="EMBL" id="EDQ02946.1"/>
    </source>
</evidence>
<dbReference type="EMBL" id="ABID01000070">
    <property type="protein sequence ID" value="EDQ02946.1"/>
    <property type="molecule type" value="Genomic_DNA"/>
</dbReference>
<feature type="non-terminal residue" evidence="1">
    <location>
        <position position="65"/>
    </location>
</feature>